<dbReference type="Proteomes" id="UP000504606">
    <property type="component" value="Unplaced"/>
</dbReference>
<dbReference type="RefSeq" id="XP_052126655.1">
    <property type="nucleotide sequence ID" value="XM_052270695.1"/>
</dbReference>
<dbReference type="AlphaFoldDB" id="A0A9C6U3D2"/>
<organism evidence="2 4">
    <name type="scientific">Frankliniella occidentalis</name>
    <name type="common">Western flower thrips</name>
    <name type="synonym">Euthrips occidentalis</name>
    <dbReference type="NCBI Taxonomy" id="133901"/>
    <lineage>
        <taxon>Eukaryota</taxon>
        <taxon>Metazoa</taxon>
        <taxon>Ecdysozoa</taxon>
        <taxon>Arthropoda</taxon>
        <taxon>Hexapoda</taxon>
        <taxon>Insecta</taxon>
        <taxon>Pterygota</taxon>
        <taxon>Neoptera</taxon>
        <taxon>Paraneoptera</taxon>
        <taxon>Thysanoptera</taxon>
        <taxon>Terebrantia</taxon>
        <taxon>Thripoidea</taxon>
        <taxon>Thripidae</taxon>
        <taxon>Frankliniella</taxon>
    </lineage>
</organism>
<accession>A0A9C6U3D2</accession>
<evidence type="ECO:0000256" key="1">
    <source>
        <dbReference type="SAM" id="MobiDB-lite"/>
    </source>
</evidence>
<sequence length="111" mass="12375">MIRTCECERVENLDFNEENGKVPVIVNSPRASEVRSAPTRSILGLHTNNQNFDRFGLRDISNTNSAEQRSTAQIVTPPQVDSNTENPVVSVIKSMFTSSQTQPEKPSRQVT</sequence>
<evidence type="ECO:0000313" key="2">
    <source>
        <dbReference type="Proteomes" id="UP000504606"/>
    </source>
</evidence>
<dbReference type="RefSeq" id="XP_052126656.1">
    <property type="nucleotide sequence ID" value="XM_052270696.1"/>
</dbReference>
<keyword evidence="2" id="KW-1185">Reference proteome</keyword>
<evidence type="ECO:0000313" key="3">
    <source>
        <dbReference type="RefSeq" id="XP_052126655.1"/>
    </source>
</evidence>
<dbReference type="GeneID" id="127750118"/>
<protein>
    <submittedName>
        <fullName evidence="3 4">Uncharacterized protein LOC127750118 isoform X1</fullName>
    </submittedName>
</protein>
<proteinExistence type="predicted"/>
<gene>
    <name evidence="3 4" type="primary">LOC127750118</name>
</gene>
<name>A0A9C6U3D2_FRAOC</name>
<dbReference type="KEGG" id="foc:127750118"/>
<evidence type="ECO:0000313" key="4">
    <source>
        <dbReference type="RefSeq" id="XP_052126656.1"/>
    </source>
</evidence>
<reference evidence="3 4" key="1">
    <citation type="submission" date="2025-04" db="UniProtKB">
        <authorList>
            <consortium name="RefSeq"/>
        </authorList>
    </citation>
    <scope>IDENTIFICATION</scope>
    <source>
        <tissue evidence="3 4">Whole organism</tissue>
    </source>
</reference>
<feature type="region of interest" description="Disordered" evidence="1">
    <location>
        <begin position="63"/>
        <end position="85"/>
    </location>
</feature>